<organism evidence="1 2">
    <name type="scientific">Halomonas litopenaei</name>
    <dbReference type="NCBI Taxonomy" id="2109328"/>
    <lineage>
        <taxon>Bacteria</taxon>
        <taxon>Pseudomonadati</taxon>
        <taxon>Pseudomonadota</taxon>
        <taxon>Gammaproteobacteria</taxon>
        <taxon>Oceanospirillales</taxon>
        <taxon>Halomonadaceae</taxon>
        <taxon>Halomonas</taxon>
    </lineage>
</organism>
<name>A0ABX5ITH2_9GAMM</name>
<gene>
    <name evidence="1" type="ORF">C6W88_15755</name>
</gene>
<evidence type="ECO:0008006" key="3">
    <source>
        <dbReference type="Google" id="ProtNLM"/>
    </source>
</evidence>
<reference evidence="1 2" key="1">
    <citation type="submission" date="2018-03" db="EMBL/GenBank/DDBJ databases">
        <authorList>
            <person name="Zhou J."/>
            <person name="Li X."/>
            <person name="Xue M."/>
            <person name="Yin J."/>
        </authorList>
    </citation>
    <scope>NUCLEOTIDE SEQUENCE [LARGE SCALE GENOMIC DNA]</scope>
    <source>
        <strain evidence="1 2">SYSU ZJ2214</strain>
    </source>
</reference>
<evidence type="ECO:0000313" key="1">
    <source>
        <dbReference type="EMBL" id="PTL93466.1"/>
    </source>
</evidence>
<protein>
    <recommendedName>
        <fullName evidence="3">Phage protein</fullName>
    </recommendedName>
</protein>
<dbReference type="EMBL" id="PXNS01000009">
    <property type="protein sequence ID" value="PTL93466.1"/>
    <property type="molecule type" value="Genomic_DNA"/>
</dbReference>
<proteinExistence type="predicted"/>
<dbReference type="Proteomes" id="UP000241895">
    <property type="component" value="Unassembled WGS sequence"/>
</dbReference>
<sequence length="115" mass="13108">MSFNIDFEMKVRVEFSDKPKSKAFFIDGDWKESFYDLVDLEDLASSIANGFVHATPTFQPEHRAFGFFLEGYGLFLRTSYSPETYELTGQYADDCSGIAIKLIDDLEAVYVEETA</sequence>
<evidence type="ECO:0000313" key="2">
    <source>
        <dbReference type="Proteomes" id="UP000241895"/>
    </source>
</evidence>
<accession>A0ABX5ITH2</accession>
<keyword evidence="2" id="KW-1185">Reference proteome</keyword>
<comment type="caution">
    <text evidence="1">The sequence shown here is derived from an EMBL/GenBank/DDBJ whole genome shotgun (WGS) entry which is preliminary data.</text>
</comment>
<dbReference type="RefSeq" id="WP_108133160.1">
    <property type="nucleotide sequence ID" value="NZ_PXNS01000009.1"/>
</dbReference>